<dbReference type="Proteomes" id="UP000631421">
    <property type="component" value="Unassembled WGS sequence"/>
</dbReference>
<reference evidence="1" key="1">
    <citation type="journal article" date="2015" name="ISME J.">
        <title>Draft Genome Sequence of Streptomyces incarnatus NRRL8089, which Produces the Nucleoside Antibiotic Sinefungin.</title>
        <authorList>
            <person name="Oshima K."/>
            <person name="Hattori M."/>
            <person name="Shimizu H."/>
            <person name="Fukuda K."/>
            <person name="Nemoto M."/>
            <person name="Inagaki K."/>
            <person name="Tamura T."/>
        </authorList>
    </citation>
    <scope>NUCLEOTIDE SEQUENCE</scope>
    <source>
        <strain evidence="1">FACHB-1277</strain>
    </source>
</reference>
<name>A0A926UXE2_9CYAN</name>
<accession>A0A926UXE2</accession>
<sequence>MSNIFLLPASLDKKQRFAAFWEYLLENVPHIGQELVDFLVQRSGKAGSKFIRATSHPSIAADAQPDLLLECQDFDIICDHRLDSEMGQHSLETFLDLARSQTKLTYVVIISNSYCLIDQNLLERDEVRRHYLMPIDDNNASMPCFCWQDIYTIVAQSRERLAHEFAEYMHFMDMQPWQHSTWGELFINPNMAKDFCKEWLPTINYFQNLGVSSKLTGYSALEIMNPLPWLQLLYIYTARSVSHNDLQAVSPYLVATIWIKGNEFEKARAFHGIFDQLVVPQNPQIEVDVRASLADGLWMIKSGNRPKLAATYYTSLDRVVSNDRPQMQANLLAFTKTVFDHAQGI</sequence>
<evidence type="ECO:0000313" key="2">
    <source>
        <dbReference type="Proteomes" id="UP000631421"/>
    </source>
</evidence>
<gene>
    <name evidence="1" type="ORF">H6F44_21470</name>
</gene>
<evidence type="ECO:0000313" key="1">
    <source>
        <dbReference type="EMBL" id="MBD2152668.1"/>
    </source>
</evidence>
<organism evidence="1 2">
    <name type="scientific">Pseudanabaena cinerea FACHB-1277</name>
    <dbReference type="NCBI Taxonomy" id="2949581"/>
    <lineage>
        <taxon>Bacteria</taxon>
        <taxon>Bacillati</taxon>
        <taxon>Cyanobacteriota</taxon>
        <taxon>Cyanophyceae</taxon>
        <taxon>Pseudanabaenales</taxon>
        <taxon>Pseudanabaenaceae</taxon>
        <taxon>Pseudanabaena</taxon>
        <taxon>Pseudanabaena cinerea</taxon>
    </lineage>
</organism>
<dbReference type="AlphaFoldDB" id="A0A926UXE2"/>
<keyword evidence="2" id="KW-1185">Reference proteome</keyword>
<comment type="caution">
    <text evidence="1">The sequence shown here is derived from an EMBL/GenBank/DDBJ whole genome shotgun (WGS) entry which is preliminary data.</text>
</comment>
<dbReference type="EMBL" id="JACJPY010000130">
    <property type="protein sequence ID" value="MBD2152668.1"/>
    <property type="molecule type" value="Genomic_DNA"/>
</dbReference>
<proteinExistence type="predicted"/>
<dbReference type="RefSeq" id="WP_190353132.1">
    <property type="nucleotide sequence ID" value="NZ_JACJPY010000130.1"/>
</dbReference>
<protein>
    <submittedName>
        <fullName evidence="1">Uncharacterized protein</fullName>
    </submittedName>
</protein>
<reference evidence="1" key="2">
    <citation type="submission" date="2020-08" db="EMBL/GenBank/DDBJ databases">
        <authorList>
            <person name="Chen M."/>
            <person name="Teng W."/>
            <person name="Zhao L."/>
            <person name="Hu C."/>
            <person name="Zhou Y."/>
            <person name="Han B."/>
            <person name="Song L."/>
            <person name="Shu W."/>
        </authorList>
    </citation>
    <scope>NUCLEOTIDE SEQUENCE</scope>
    <source>
        <strain evidence="1">FACHB-1277</strain>
    </source>
</reference>